<keyword evidence="2" id="KW-1185">Reference proteome</keyword>
<dbReference type="InterPro" id="IPR029063">
    <property type="entry name" value="SAM-dependent_MTases_sf"/>
</dbReference>
<organism evidence="1 2">
    <name type="scientific">Staphylotrichum longicolle</name>
    <dbReference type="NCBI Taxonomy" id="669026"/>
    <lineage>
        <taxon>Eukaryota</taxon>
        <taxon>Fungi</taxon>
        <taxon>Dikarya</taxon>
        <taxon>Ascomycota</taxon>
        <taxon>Pezizomycotina</taxon>
        <taxon>Sordariomycetes</taxon>
        <taxon>Sordariomycetidae</taxon>
        <taxon>Sordariales</taxon>
        <taxon>Chaetomiaceae</taxon>
        <taxon>Staphylotrichum</taxon>
    </lineage>
</organism>
<sequence>MAPTSEGTVCGADLAAAAEDFAAELRHEGDRSGIPQPLDPADAPEHIYTVQQALFTTVDPVPVMSRQSSEFLRGLALHTQLLACLQWLCEFQVLACVPLDDSVAFSDVADICGVPEGHLCRVTRLMATAGFLREPRPGHIAHSPVSAQFVTEPALLDAAMFLAGTAAPAALKMPLATRQFAGSERADQSAYAAAFDTGIPLANVFELQPRLQRQFATFLSFTTSDDQANVRDILMRVDWANLGHATVVDIGAPSASFTIGLAALFPSLQFIVQTYEPSPSGSSSLALGGGCITLPSPVTAGCPGSSSAARAAEIPAHLSGRITLQKRIAGTTQFARTAAVYVLHLPPPSPSLPWSAVASHAVSELTAHLDVLRTNPGARLILTALVLPPQGAVDAEMEAAARVRDLSLLQLANGRHAEKAEVVDLLNGIRDSAGGFVLTDEIRSPTSAFVAWEIRYQAYDDLKR</sequence>
<protein>
    <submittedName>
        <fullName evidence="1">Uncharacterized protein</fullName>
    </submittedName>
</protein>
<dbReference type="PANTHER" id="PTHR43712:SF15">
    <property type="entry name" value="MONODICTYPHENONE CLUSTER TRANSCRIPTIONAL COACTIVATOR MDPA"/>
    <property type="match status" value="1"/>
</dbReference>
<dbReference type="AlphaFoldDB" id="A0AAD4HVJ1"/>
<dbReference type="Gene3D" id="3.40.50.150">
    <property type="entry name" value="Vaccinia Virus protein VP39"/>
    <property type="match status" value="1"/>
</dbReference>
<dbReference type="EMBL" id="JAHCVI010000006">
    <property type="protein sequence ID" value="KAG7284355.1"/>
    <property type="molecule type" value="Genomic_DNA"/>
</dbReference>
<dbReference type="InterPro" id="IPR036388">
    <property type="entry name" value="WH-like_DNA-bd_sf"/>
</dbReference>
<accession>A0AAD4HVJ1</accession>
<dbReference type="SUPFAM" id="SSF46785">
    <property type="entry name" value="Winged helix' DNA-binding domain"/>
    <property type="match status" value="1"/>
</dbReference>
<dbReference type="Gene3D" id="1.10.10.10">
    <property type="entry name" value="Winged helix-like DNA-binding domain superfamily/Winged helix DNA-binding domain"/>
    <property type="match status" value="1"/>
</dbReference>
<evidence type="ECO:0000313" key="1">
    <source>
        <dbReference type="EMBL" id="KAG7284355.1"/>
    </source>
</evidence>
<dbReference type="PANTHER" id="PTHR43712">
    <property type="entry name" value="PUTATIVE (AFU_ORTHOLOGUE AFUA_4G14580)-RELATED"/>
    <property type="match status" value="1"/>
</dbReference>
<comment type="caution">
    <text evidence="1">The sequence shown here is derived from an EMBL/GenBank/DDBJ whole genome shotgun (WGS) entry which is preliminary data.</text>
</comment>
<name>A0AAD4HVJ1_9PEZI</name>
<dbReference type="InterPro" id="IPR036390">
    <property type="entry name" value="WH_DNA-bd_sf"/>
</dbReference>
<gene>
    <name evidence="1" type="ORF">NEMBOFW57_010728</name>
</gene>
<dbReference type="Proteomes" id="UP001197093">
    <property type="component" value="Unassembled WGS sequence"/>
</dbReference>
<evidence type="ECO:0000313" key="2">
    <source>
        <dbReference type="Proteomes" id="UP001197093"/>
    </source>
</evidence>
<proteinExistence type="predicted"/>
<reference evidence="1" key="1">
    <citation type="submission" date="2023-02" db="EMBL/GenBank/DDBJ databases">
        <authorList>
            <person name="Palmer J.M."/>
        </authorList>
    </citation>
    <scope>NUCLEOTIDE SEQUENCE</scope>
    <source>
        <strain evidence="1">FW57</strain>
    </source>
</reference>